<evidence type="ECO:0000259" key="7">
    <source>
        <dbReference type="Pfam" id="PF17678"/>
    </source>
</evidence>
<dbReference type="Gene3D" id="1.20.1050.60">
    <property type="entry name" value="alpha-1,2-mannosidase"/>
    <property type="match status" value="1"/>
</dbReference>
<keyword evidence="9" id="KW-1185">Reference proteome</keyword>
<accession>A0A1I5YBS2</accession>
<feature type="domain" description="Glycosyl hydrolase family 92 N-terminal" evidence="7">
    <location>
        <begin position="26"/>
        <end position="304"/>
    </location>
</feature>
<dbReference type="Pfam" id="PF07971">
    <property type="entry name" value="Glyco_hydro_92"/>
    <property type="match status" value="1"/>
</dbReference>
<dbReference type="InterPro" id="IPR025442">
    <property type="entry name" value="DUF4185"/>
</dbReference>
<dbReference type="GO" id="GO:0005829">
    <property type="term" value="C:cytosol"/>
    <property type="evidence" value="ECO:0007669"/>
    <property type="project" value="TreeGrafter"/>
</dbReference>
<evidence type="ECO:0000256" key="4">
    <source>
        <dbReference type="SAM" id="SignalP"/>
    </source>
</evidence>
<sequence>MKKISFLFICCIVIAAHAQTQYPADYVNPFIGASTSAGKAGIYHGLGKTFPGAATPYGMVQVSPNTITGGDNGSGYSYEHNSIEGFAFTQMSGIGWYGDLGNFLVMPTTGKLKTSSGKLEDKPGEGYRSRYDKTSEKASAGYYAVQLTDYNIKAEMTAAPHSGMLRFTFPSSKKSRIQIDLARRVGGTSTIQYVKLVNNNTIEGWMRCTPDGGGWGNGDGKANYTVYFYAQFSKPLKNYGVWSASIPDTASRKREAVESDYYQRWIANARVEKNNKEKEGKHLGFYTEFETKADEQVLMKAGISFVSMEGAKHNLETEISDWDFDKVHQNAVKLWNNALNVISIKGATEEQKFVFYTALYHTMIDPRIVTDVDGNYTGGDNKIHHSATFKKRTVFSGWDVFRSQFPLQTIINPTLVNDMINSLVTLADESDSNYLERWELLNAYSGCMLGNPAVVVLADAYVKGIRNYDVQKAYQYAVNTNEKFGNGNIGYDAGSIAKTLEYAFDDWCLSQLADSLHKTTDAKKYALRSMNYKNIWDTAHNWFRPRNADGTWEPWPKEGRLTDWYGTFETNPYQQGWFVPHDVDGMTALMGGKEKVIADLENFFNKTPKTFSWNSYYNHANEPVHHVPFLFNRLGAPWLTQYWTRIICDSAYHNSVEGLVGNEDVGQMSAWYVLASAGIHPVCPGSTRMEITSPLFGETAIHLKDDKTFTIIAHNNTSSNIYIQSALLNGRPYNKCYIDYYDIMKGGTLELTMGEKPNKNWGIAPQQTAYKDSVITGFFKRTKGVVAMDGGYTISLNDGKKLWLFGDSYIDEYDSITKTVPCLFQARNSALLQPSANDWKKANTIPLTGSKSNDKTFLTDKNNPNHFFWPGCGYQLNDTIFVYGMNMKNAKGGLGFAKAGNDVWIKLSYPSLKTIAIQELADNDSIQFGNGLIEDKENGFVYIYGAKAKFISADVYAARFPFNNPAAKWMYWNGSSWNSDIKDAKSVTEALSNSTTVSKVKDKYLLLTAEFSVSCDGGKNIYAAVGDHPQGPFSKPKIIYTISDTLQGHYPFFYLPIAHPDCINDQNELLIHYSINGYEPCIKNCIDNRFNPEYYRPQAIYVSLNELGIE</sequence>
<dbReference type="RefSeq" id="WP_090661049.1">
    <property type="nucleotide sequence ID" value="NZ_FOXQ01000011.1"/>
</dbReference>
<dbReference type="GO" id="GO:0000224">
    <property type="term" value="F:peptide-N4-(N-acetyl-beta-glucosaminyl)asparagine amidase activity"/>
    <property type="evidence" value="ECO:0007669"/>
    <property type="project" value="TreeGrafter"/>
</dbReference>
<feature type="domain" description="DUF4185" evidence="6">
    <location>
        <begin position="784"/>
        <end position="1074"/>
    </location>
</feature>
<protein>
    <submittedName>
        <fullName evidence="8">Alpha-1,2-mannosidase, putative</fullName>
    </submittedName>
</protein>
<evidence type="ECO:0000313" key="8">
    <source>
        <dbReference type="EMBL" id="SFQ41671.1"/>
    </source>
</evidence>
<keyword evidence="4" id="KW-0732">Signal</keyword>
<dbReference type="InterPro" id="IPR005887">
    <property type="entry name" value="GH92_a_mannosidase_put"/>
</dbReference>
<evidence type="ECO:0000256" key="1">
    <source>
        <dbReference type="ARBA" id="ARBA00001913"/>
    </source>
</evidence>
<dbReference type="Proteomes" id="UP000199031">
    <property type="component" value="Unassembled WGS sequence"/>
</dbReference>
<gene>
    <name evidence="8" type="ORF">SAMN05444277_11195</name>
</gene>
<dbReference type="FunFam" id="3.30.2080.10:FF:000001">
    <property type="entry name" value="Alpha-1,2-mannosidase subfamily"/>
    <property type="match status" value="1"/>
</dbReference>
<evidence type="ECO:0000259" key="6">
    <source>
        <dbReference type="Pfam" id="PF13810"/>
    </source>
</evidence>
<name>A0A1I5YBS2_9BACT</name>
<feature type="domain" description="Glycosyl hydrolase family 92" evidence="5">
    <location>
        <begin position="310"/>
        <end position="755"/>
    </location>
</feature>
<evidence type="ECO:0000313" key="9">
    <source>
        <dbReference type="Proteomes" id="UP000199031"/>
    </source>
</evidence>
<reference evidence="8 9" key="1">
    <citation type="submission" date="2016-10" db="EMBL/GenBank/DDBJ databases">
        <authorList>
            <person name="de Groot N.N."/>
        </authorList>
    </citation>
    <scope>NUCLEOTIDE SEQUENCE [LARGE SCALE GENOMIC DNA]</scope>
    <source>
        <strain evidence="8 9">DSM 28286</strain>
    </source>
</reference>
<dbReference type="OrthoDB" id="9804511at2"/>
<dbReference type="GO" id="GO:0030246">
    <property type="term" value="F:carbohydrate binding"/>
    <property type="evidence" value="ECO:0007669"/>
    <property type="project" value="InterPro"/>
</dbReference>
<dbReference type="SUPFAM" id="SSF48208">
    <property type="entry name" value="Six-hairpin glycosidases"/>
    <property type="match status" value="1"/>
</dbReference>
<feature type="chain" id="PRO_5011619105" evidence="4">
    <location>
        <begin position="19"/>
        <end position="1110"/>
    </location>
</feature>
<comment type="subunit">
    <text evidence="2">Monomer.</text>
</comment>
<dbReference type="Gene3D" id="1.20.1610.10">
    <property type="entry name" value="alpha-1,2-mannosidases domains"/>
    <property type="match status" value="1"/>
</dbReference>
<dbReference type="GO" id="GO:0005975">
    <property type="term" value="P:carbohydrate metabolic process"/>
    <property type="evidence" value="ECO:0007669"/>
    <property type="project" value="InterPro"/>
</dbReference>
<evidence type="ECO:0000256" key="2">
    <source>
        <dbReference type="ARBA" id="ARBA00011245"/>
    </source>
</evidence>
<proteinExistence type="predicted"/>
<evidence type="ECO:0000259" key="5">
    <source>
        <dbReference type="Pfam" id="PF07971"/>
    </source>
</evidence>
<dbReference type="GO" id="GO:0006516">
    <property type="term" value="P:glycoprotein catabolic process"/>
    <property type="evidence" value="ECO:0007669"/>
    <property type="project" value="TreeGrafter"/>
</dbReference>
<dbReference type="InterPro" id="IPR050883">
    <property type="entry name" value="PNGase"/>
</dbReference>
<dbReference type="Pfam" id="PF13810">
    <property type="entry name" value="DUF4185"/>
    <property type="match status" value="1"/>
</dbReference>
<keyword evidence="3" id="KW-0106">Calcium</keyword>
<organism evidence="8 9">
    <name type="scientific">Parafilimonas terrae</name>
    <dbReference type="NCBI Taxonomy" id="1465490"/>
    <lineage>
        <taxon>Bacteria</taxon>
        <taxon>Pseudomonadati</taxon>
        <taxon>Bacteroidota</taxon>
        <taxon>Chitinophagia</taxon>
        <taxon>Chitinophagales</taxon>
        <taxon>Chitinophagaceae</taxon>
        <taxon>Parafilimonas</taxon>
    </lineage>
</organism>
<feature type="signal peptide" evidence="4">
    <location>
        <begin position="1"/>
        <end position="18"/>
    </location>
</feature>
<dbReference type="InterPro" id="IPR041371">
    <property type="entry name" value="GH92_N"/>
</dbReference>
<dbReference type="InterPro" id="IPR008928">
    <property type="entry name" value="6-hairpin_glycosidase_sf"/>
</dbReference>
<dbReference type="AlphaFoldDB" id="A0A1I5YBS2"/>
<dbReference type="NCBIfam" id="TIGR01180">
    <property type="entry name" value="aman2_put"/>
    <property type="match status" value="1"/>
</dbReference>
<dbReference type="InterPro" id="IPR012939">
    <property type="entry name" value="Glyco_hydro_92"/>
</dbReference>
<dbReference type="PANTHER" id="PTHR12143:SF39">
    <property type="entry name" value="SECRETED PROTEIN"/>
    <property type="match status" value="1"/>
</dbReference>
<dbReference type="STRING" id="1465490.SAMN05444277_11195"/>
<dbReference type="Pfam" id="PF17678">
    <property type="entry name" value="Glyco_hydro_92N"/>
    <property type="match status" value="1"/>
</dbReference>
<dbReference type="InterPro" id="IPR014718">
    <property type="entry name" value="GH-type_carb-bd"/>
</dbReference>
<dbReference type="Gene3D" id="3.30.2080.10">
    <property type="entry name" value="GH92 mannosidase domain"/>
    <property type="match status" value="1"/>
</dbReference>
<evidence type="ECO:0000256" key="3">
    <source>
        <dbReference type="ARBA" id="ARBA00022837"/>
    </source>
</evidence>
<dbReference type="Gene3D" id="2.70.98.10">
    <property type="match status" value="1"/>
</dbReference>
<comment type="cofactor">
    <cofactor evidence="1">
        <name>Ca(2+)</name>
        <dbReference type="ChEBI" id="CHEBI:29108"/>
    </cofactor>
</comment>
<dbReference type="PANTHER" id="PTHR12143">
    <property type="entry name" value="PEPTIDE N-GLYCANASE PNGASE -RELATED"/>
    <property type="match status" value="1"/>
</dbReference>
<dbReference type="EMBL" id="FOXQ01000011">
    <property type="protein sequence ID" value="SFQ41671.1"/>
    <property type="molecule type" value="Genomic_DNA"/>
</dbReference>